<name>D1PDD6_9BACT</name>
<organism evidence="1 2">
    <name type="scientific">Segatella copri DSM 18205</name>
    <dbReference type="NCBI Taxonomy" id="537011"/>
    <lineage>
        <taxon>Bacteria</taxon>
        <taxon>Pseudomonadati</taxon>
        <taxon>Bacteroidota</taxon>
        <taxon>Bacteroidia</taxon>
        <taxon>Bacteroidales</taxon>
        <taxon>Prevotellaceae</taxon>
        <taxon>Segatella</taxon>
    </lineage>
</organism>
<dbReference type="Proteomes" id="UP000004477">
    <property type="component" value="Unassembled WGS sequence"/>
</dbReference>
<protein>
    <submittedName>
        <fullName evidence="1">Uncharacterized protein</fullName>
    </submittedName>
</protein>
<evidence type="ECO:0000313" key="2">
    <source>
        <dbReference type="Proteomes" id="UP000004477"/>
    </source>
</evidence>
<gene>
    <name evidence="1" type="ORF">PREVCOP_05226</name>
</gene>
<comment type="caution">
    <text evidence="1">The sequence shown here is derived from an EMBL/GenBank/DDBJ whole genome shotgun (WGS) entry which is preliminary data.</text>
</comment>
<keyword evidence="2" id="KW-1185">Reference proteome</keyword>
<dbReference type="PaxDb" id="537011-PREVCOP_05226"/>
<dbReference type="AlphaFoldDB" id="D1PDD6"/>
<reference evidence="1" key="1">
    <citation type="submission" date="2009-11" db="EMBL/GenBank/DDBJ databases">
        <authorList>
            <person name="Weinstock G."/>
            <person name="Sodergren E."/>
            <person name="Clifton S."/>
            <person name="Fulton L."/>
            <person name="Fulton B."/>
            <person name="Courtney L."/>
            <person name="Fronick C."/>
            <person name="Harrison M."/>
            <person name="Strong C."/>
            <person name="Farmer C."/>
            <person name="Delahaunty K."/>
            <person name="Markovic C."/>
            <person name="Hall O."/>
            <person name="Minx P."/>
            <person name="Tomlinson C."/>
            <person name="Mitreva M."/>
            <person name="Nelson J."/>
            <person name="Hou S."/>
            <person name="Wollam A."/>
            <person name="Pepin K.H."/>
            <person name="Johnson M."/>
            <person name="Bhonagiri V."/>
            <person name="Nash W.E."/>
            <person name="Warren W."/>
            <person name="Chinwalla A."/>
            <person name="Mardis E.R."/>
            <person name="Wilson R.K."/>
        </authorList>
    </citation>
    <scope>NUCLEOTIDE SEQUENCE [LARGE SCALE GENOMIC DNA]</scope>
    <source>
        <strain evidence="1">DSM 18205</strain>
    </source>
</reference>
<accession>D1PDD6</accession>
<sequence length="43" mass="5542">MAKTHIKFQTNKRNCRKMINHRLLFLFQWKYMREYPFLCRVHL</sequence>
<proteinExistence type="predicted"/>
<dbReference type="EMBL" id="ACBX02000016">
    <property type="protein sequence ID" value="EFB35092.1"/>
    <property type="molecule type" value="Genomic_DNA"/>
</dbReference>
<dbReference type="HOGENOM" id="CLU_3237611_0_0_10"/>
<evidence type="ECO:0000313" key="1">
    <source>
        <dbReference type="EMBL" id="EFB35092.1"/>
    </source>
</evidence>